<evidence type="ECO:0000256" key="8">
    <source>
        <dbReference type="ARBA" id="ARBA00043971"/>
    </source>
</evidence>
<keyword evidence="7" id="KW-0966">Cell projection</keyword>
<dbReference type="GO" id="GO:0070507">
    <property type="term" value="P:regulation of microtubule cytoskeleton organization"/>
    <property type="evidence" value="ECO:0007669"/>
    <property type="project" value="UniProtKB-ARBA"/>
</dbReference>
<proteinExistence type="inferred from homology"/>
<dbReference type="GO" id="GO:0048513">
    <property type="term" value="P:animal organ development"/>
    <property type="evidence" value="ECO:0007669"/>
    <property type="project" value="UniProtKB-ARBA"/>
</dbReference>
<comment type="subcellular location">
    <subcellularLocation>
        <location evidence="2">Cytoplasm</location>
        <location evidence="2">Cytoskeleton</location>
        <location evidence="2">Cilium axoneme</location>
    </subcellularLocation>
    <subcellularLocation>
        <location evidence="1">Cytoplasm</location>
        <location evidence="1">Cytoskeleton</location>
        <location evidence="1">Cilium basal body</location>
    </subcellularLocation>
</comment>
<dbReference type="Gene3D" id="1.10.418.50">
    <property type="entry name" value="Microtubule-binding protein MIP-T3"/>
    <property type="match status" value="1"/>
</dbReference>
<comment type="caution">
    <text evidence="12">The sequence shown here is derived from an EMBL/GenBank/DDBJ whole genome shotgun (WGS) entry which is preliminary data.</text>
</comment>
<evidence type="ECO:0000256" key="3">
    <source>
        <dbReference type="ARBA" id="ARBA00022490"/>
    </source>
</evidence>
<evidence type="ECO:0000256" key="1">
    <source>
        <dbReference type="ARBA" id="ARBA00004120"/>
    </source>
</evidence>
<evidence type="ECO:0000256" key="4">
    <source>
        <dbReference type="ARBA" id="ARBA00022794"/>
    </source>
</evidence>
<feature type="compositionally biased region" description="Polar residues" evidence="10">
    <location>
        <begin position="273"/>
        <end position="283"/>
    </location>
</feature>
<gene>
    <name evidence="12" type="ORF">ABMA28_007677</name>
</gene>
<dbReference type="EMBL" id="JBEDNZ010000020">
    <property type="protein sequence ID" value="KAL0819589.1"/>
    <property type="molecule type" value="Genomic_DNA"/>
</dbReference>
<evidence type="ECO:0000259" key="11">
    <source>
        <dbReference type="Pfam" id="PF10243"/>
    </source>
</evidence>
<evidence type="ECO:0000256" key="5">
    <source>
        <dbReference type="ARBA" id="ARBA00023054"/>
    </source>
</evidence>
<evidence type="ECO:0000256" key="9">
    <source>
        <dbReference type="ARBA" id="ARBA00070492"/>
    </source>
</evidence>
<sequence length="520" mass="58536">MEKELDPVVIKATQTSLGKYVKRPPLTEKLLKKPPFRFLHDIVSSVLKTTGFFEGLFEEEELISENVKDRENKIVFLNKVITVVGWTIGKTLSVKPSKIVAGQEPEKTNELLQCIAHALDKKLSSVDAVKRFKEGPKATKTDEKKTKDSSKNVKKPTESNKLTSKSNEKLISQKKESSDRATTKNDNDKTNTKTKQKERNVQKNELPPKMSSQQSKSVLPKKASLEKQQSESNDINLQPTRMKYDAENDTENRNKVAQNGNEVKFESQVLAADTNTDLITHTENNPEREEQNLNSSYTIADNGLNSSLSSQDLMETENIKSHQVLQEEDVNVEHANSIIIEQHIISEEPSPINKNISTGVDKKELFSDENKIDSADNAHMSNIDVKEEEKPDIYTSITKSPSKVKTLRPQSVRPSSSRPGAPRPRDKHDNILVEAENIMVGKVNIIAENAPNEEEEDTSIIILDQDSNVPEVAQDEQEQIQGSLNEHGHLVQQILDSQKEYSQKTGKTEIVRSTDLWLLE</sequence>
<keyword evidence="3" id="KW-0963">Cytoplasm</keyword>
<feature type="compositionally biased region" description="Basic and acidic residues" evidence="10">
    <location>
        <begin position="134"/>
        <end position="158"/>
    </location>
</feature>
<feature type="compositionally biased region" description="Low complexity" evidence="10">
    <location>
        <begin position="408"/>
        <end position="420"/>
    </location>
</feature>
<feature type="compositionally biased region" description="Polar residues" evidence="10">
    <location>
        <begin position="230"/>
        <end position="239"/>
    </location>
</feature>
<feature type="compositionally biased region" description="Basic and acidic residues" evidence="10">
    <location>
        <begin position="166"/>
        <end position="202"/>
    </location>
</feature>
<reference evidence="12 13" key="1">
    <citation type="submission" date="2024-06" db="EMBL/GenBank/DDBJ databases">
        <title>A chromosome-level genome assembly of beet webworm, Loxostege sticticalis.</title>
        <authorList>
            <person name="Zhang Y."/>
        </authorList>
    </citation>
    <scope>NUCLEOTIDE SEQUENCE [LARGE SCALE GENOMIC DNA]</scope>
    <source>
        <strain evidence="12">AQ028</strain>
        <tissue evidence="12">Male pupae</tissue>
    </source>
</reference>
<protein>
    <recommendedName>
        <fullName evidence="9">TRAF3-interacting protein 1</fullName>
    </recommendedName>
</protein>
<keyword evidence="6" id="KW-0206">Cytoskeleton</keyword>
<dbReference type="PANTHER" id="PTHR31363">
    <property type="entry name" value="TRAF3-INTERACTING PROTEIN 1"/>
    <property type="match status" value="1"/>
</dbReference>
<comment type="similarity">
    <text evidence="8">Belongs to the TRAF3IP1 family.</text>
</comment>
<name>A0ABD0SIC6_LOXSC</name>
<evidence type="ECO:0000313" key="12">
    <source>
        <dbReference type="EMBL" id="KAL0819589.1"/>
    </source>
</evidence>
<evidence type="ECO:0000256" key="10">
    <source>
        <dbReference type="SAM" id="MobiDB-lite"/>
    </source>
</evidence>
<feature type="region of interest" description="Disordered" evidence="10">
    <location>
        <begin position="257"/>
        <end position="291"/>
    </location>
</feature>
<dbReference type="InterPro" id="IPR042576">
    <property type="entry name" value="TRAF3IP1_N_sf"/>
</dbReference>
<evidence type="ECO:0000256" key="2">
    <source>
        <dbReference type="ARBA" id="ARBA00004430"/>
    </source>
</evidence>
<organism evidence="12 13">
    <name type="scientific">Loxostege sticticalis</name>
    <name type="common">Beet webworm moth</name>
    <dbReference type="NCBI Taxonomy" id="481309"/>
    <lineage>
        <taxon>Eukaryota</taxon>
        <taxon>Metazoa</taxon>
        <taxon>Ecdysozoa</taxon>
        <taxon>Arthropoda</taxon>
        <taxon>Hexapoda</taxon>
        <taxon>Insecta</taxon>
        <taxon>Pterygota</taxon>
        <taxon>Neoptera</taxon>
        <taxon>Endopterygota</taxon>
        <taxon>Lepidoptera</taxon>
        <taxon>Glossata</taxon>
        <taxon>Ditrysia</taxon>
        <taxon>Pyraloidea</taxon>
        <taxon>Crambidae</taxon>
        <taxon>Pyraustinae</taxon>
        <taxon>Loxostege</taxon>
    </lineage>
</organism>
<dbReference type="InterPro" id="IPR040468">
    <property type="entry name" value="TRAF3IP1_N"/>
</dbReference>
<feature type="domain" description="TRAF3-interacting protein 1 N-terminal" evidence="11">
    <location>
        <begin position="10"/>
        <end position="118"/>
    </location>
</feature>
<evidence type="ECO:0000256" key="6">
    <source>
        <dbReference type="ARBA" id="ARBA00023212"/>
    </source>
</evidence>
<keyword evidence="5" id="KW-0175">Coiled coil</keyword>
<dbReference type="GO" id="GO:0030030">
    <property type="term" value="P:cell projection organization"/>
    <property type="evidence" value="ECO:0007669"/>
    <property type="project" value="UniProtKB-KW"/>
</dbReference>
<accession>A0ABD0SIC6</accession>
<dbReference type="PANTHER" id="PTHR31363:SF0">
    <property type="entry name" value="TRAF3-INTERACTING PROTEIN 1"/>
    <property type="match status" value="1"/>
</dbReference>
<feature type="region of interest" description="Disordered" evidence="10">
    <location>
        <begin position="134"/>
        <end position="239"/>
    </location>
</feature>
<dbReference type="GO" id="GO:0048731">
    <property type="term" value="P:system development"/>
    <property type="evidence" value="ECO:0007669"/>
    <property type="project" value="UniProtKB-ARBA"/>
</dbReference>
<dbReference type="FunFam" id="1.10.418.50:FF:000001">
    <property type="entry name" value="TRAF3-interacting protein 1 isoform X1"/>
    <property type="match status" value="1"/>
</dbReference>
<dbReference type="GO" id="GO:0005930">
    <property type="term" value="C:axoneme"/>
    <property type="evidence" value="ECO:0007669"/>
    <property type="project" value="UniProtKB-SubCell"/>
</dbReference>
<feature type="region of interest" description="Disordered" evidence="10">
    <location>
        <begin position="377"/>
        <end position="428"/>
    </location>
</feature>
<keyword evidence="4" id="KW-0970">Cilium biogenesis/degradation</keyword>
<dbReference type="Proteomes" id="UP001549921">
    <property type="component" value="Unassembled WGS sequence"/>
</dbReference>
<evidence type="ECO:0000313" key="13">
    <source>
        <dbReference type="Proteomes" id="UP001549921"/>
    </source>
</evidence>
<dbReference type="InterPro" id="IPR018799">
    <property type="entry name" value="TRAF3IP1"/>
</dbReference>
<dbReference type="Pfam" id="PF10243">
    <property type="entry name" value="MIP-T3"/>
    <property type="match status" value="1"/>
</dbReference>
<evidence type="ECO:0000256" key="7">
    <source>
        <dbReference type="ARBA" id="ARBA00023273"/>
    </source>
</evidence>
<dbReference type="AlphaFoldDB" id="A0ABD0SIC6"/>